<dbReference type="RefSeq" id="WP_189468350.1">
    <property type="nucleotide sequence ID" value="NZ_BMXS01000007.1"/>
</dbReference>
<dbReference type="PANTHER" id="PTHR13090:SF1">
    <property type="entry name" value="ARGININE-HYDROXYLASE NDUFAF5, MITOCHONDRIAL"/>
    <property type="match status" value="1"/>
</dbReference>
<keyword evidence="5 8" id="KW-0808">Transferase</keyword>
<feature type="domain" description="Methyltransferase type 11" evidence="9">
    <location>
        <begin position="63"/>
        <end position="156"/>
    </location>
</feature>
<dbReference type="EMBL" id="BMXS01000007">
    <property type="protein sequence ID" value="GGX90953.1"/>
    <property type="molecule type" value="Genomic_DNA"/>
</dbReference>
<evidence type="ECO:0000256" key="7">
    <source>
        <dbReference type="ARBA" id="ARBA00022756"/>
    </source>
</evidence>
<evidence type="ECO:0000256" key="8">
    <source>
        <dbReference type="HAMAP-Rule" id="MF_00835"/>
    </source>
</evidence>
<evidence type="ECO:0000313" key="11">
    <source>
        <dbReference type="Proteomes" id="UP000653056"/>
    </source>
</evidence>
<comment type="function">
    <text evidence="8">Converts the free carboxyl group of a malonyl-thioester to its methyl ester by transfer of a methyl group from S-adenosyl-L-methionine (SAM). It allows to synthesize pimeloyl-ACP via the fatty acid synthetic pathway.</text>
</comment>
<accession>A0ABQ2YPH7</accession>
<keyword evidence="4 8" id="KW-0489">Methyltransferase</keyword>
<dbReference type="Gene3D" id="3.40.50.150">
    <property type="entry name" value="Vaccinia Virus protein VP39"/>
    <property type="match status" value="1"/>
</dbReference>
<protein>
    <recommendedName>
        <fullName evidence="3 8">Malonyl-[acyl-carrier protein] O-methyltransferase</fullName>
        <shortName evidence="8">Malonyl-ACP O-methyltransferase</shortName>
        <ecNumber evidence="3 8">2.1.1.197</ecNumber>
    </recommendedName>
    <alternativeName>
        <fullName evidence="8">Biotin synthesis protein BioC</fullName>
    </alternativeName>
</protein>
<keyword evidence="7 8" id="KW-0093">Biotin biosynthesis</keyword>
<organism evidence="10 11">
    <name type="scientific">Litchfieldella qijiaojingensis</name>
    <dbReference type="NCBI Taxonomy" id="980347"/>
    <lineage>
        <taxon>Bacteria</taxon>
        <taxon>Pseudomonadati</taxon>
        <taxon>Pseudomonadota</taxon>
        <taxon>Gammaproteobacteria</taxon>
        <taxon>Oceanospirillales</taxon>
        <taxon>Halomonadaceae</taxon>
        <taxon>Litchfieldella</taxon>
    </lineage>
</organism>
<dbReference type="Pfam" id="PF08241">
    <property type="entry name" value="Methyltransf_11"/>
    <property type="match status" value="1"/>
</dbReference>
<sequence>MTALAERDLREGIIEQRRRHDWRRRVAHAFSRAAPRYRERAGAQQAMGDTLWAKLPAHATHILDLGCGPGHWTAKLSHRYATTALGVDLAPGMLVEARREHGERAHWLCADATSLPLAPCSRDLIFSNLALQWCPDLVDAMSELHRILTPDGMALINTLGPGTLTEVRQAWSRPGRPAGVLEFPSPAALRRIAYQAGFRGIVIEVTPRRFYYPDLSAVMASIKGVGAQAATGNRLSRRDVARATRRYETLREPDGLPVSYQCVTLTLSKERID</sequence>
<comment type="caution">
    <text evidence="10">The sequence shown here is derived from an EMBL/GenBank/DDBJ whole genome shotgun (WGS) entry which is preliminary data.</text>
</comment>
<evidence type="ECO:0000256" key="4">
    <source>
        <dbReference type="ARBA" id="ARBA00022603"/>
    </source>
</evidence>
<dbReference type="InterPro" id="IPR029063">
    <property type="entry name" value="SAM-dependent_MTases_sf"/>
</dbReference>
<comment type="catalytic activity">
    <reaction evidence="1 8">
        <text>malonyl-[ACP] + S-adenosyl-L-methionine = malonyl-[ACP] methyl ester + S-adenosyl-L-homocysteine</text>
        <dbReference type="Rhea" id="RHEA:17105"/>
        <dbReference type="Rhea" id="RHEA-COMP:9623"/>
        <dbReference type="Rhea" id="RHEA-COMP:9954"/>
        <dbReference type="ChEBI" id="CHEBI:57856"/>
        <dbReference type="ChEBI" id="CHEBI:59789"/>
        <dbReference type="ChEBI" id="CHEBI:78449"/>
        <dbReference type="ChEBI" id="CHEBI:78845"/>
        <dbReference type="EC" id="2.1.1.197"/>
    </reaction>
</comment>
<dbReference type="HAMAP" id="MF_00835">
    <property type="entry name" value="BioC"/>
    <property type="match status" value="1"/>
</dbReference>
<reference evidence="11" key="1">
    <citation type="journal article" date="2019" name="Int. J. Syst. Evol. Microbiol.">
        <title>The Global Catalogue of Microorganisms (GCM) 10K type strain sequencing project: providing services to taxonomists for standard genome sequencing and annotation.</title>
        <authorList>
            <consortium name="The Broad Institute Genomics Platform"/>
            <consortium name="The Broad Institute Genome Sequencing Center for Infectious Disease"/>
            <person name="Wu L."/>
            <person name="Ma J."/>
        </authorList>
    </citation>
    <scope>NUCLEOTIDE SEQUENCE [LARGE SCALE GENOMIC DNA]</scope>
    <source>
        <strain evidence="11">KCTC 22228</strain>
    </source>
</reference>
<evidence type="ECO:0000259" key="9">
    <source>
        <dbReference type="Pfam" id="PF08241"/>
    </source>
</evidence>
<dbReference type="NCBIfam" id="TIGR02072">
    <property type="entry name" value="BioC"/>
    <property type="match status" value="1"/>
</dbReference>
<dbReference type="EC" id="2.1.1.197" evidence="3 8"/>
<evidence type="ECO:0000256" key="1">
    <source>
        <dbReference type="ARBA" id="ARBA00000852"/>
    </source>
</evidence>
<dbReference type="InterPro" id="IPR050602">
    <property type="entry name" value="Malonyl-ACP_OMT"/>
</dbReference>
<name>A0ABQ2YPH7_9GAMM</name>
<evidence type="ECO:0000256" key="2">
    <source>
        <dbReference type="ARBA" id="ARBA00004746"/>
    </source>
</evidence>
<keyword evidence="6 8" id="KW-0949">S-adenosyl-L-methionine</keyword>
<gene>
    <name evidence="8 10" type="primary">bioC</name>
    <name evidence="10" type="ORF">GCM10007160_18020</name>
</gene>
<proteinExistence type="inferred from homology"/>
<comment type="similarity">
    <text evidence="8">Belongs to the methyltransferase superfamily.</text>
</comment>
<evidence type="ECO:0000313" key="10">
    <source>
        <dbReference type="EMBL" id="GGX90953.1"/>
    </source>
</evidence>
<evidence type="ECO:0000256" key="3">
    <source>
        <dbReference type="ARBA" id="ARBA00012327"/>
    </source>
</evidence>
<dbReference type="SUPFAM" id="SSF53335">
    <property type="entry name" value="S-adenosyl-L-methionine-dependent methyltransferases"/>
    <property type="match status" value="1"/>
</dbReference>
<keyword evidence="11" id="KW-1185">Reference proteome</keyword>
<dbReference type="InterPro" id="IPR013216">
    <property type="entry name" value="Methyltransf_11"/>
</dbReference>
<comment type="pathway">
    <text evidence="2 8">Cofactor biosynthesis; biotin biosynthesis.</text>
</comment>
<evidence type="ECO:0000256" key="5">
    <source>
        <dbReference type="ARBA" id="ARBA00022679"/>
    </source>
</evidence>
<dbReference type="InterPro" id="IPR011814">
    <property type="entry name" value="BioC"/>
</dbReference>
<dbReference type="PANTHER" id="PTHR13090">
    <property type="entry name" value="ARGININE-HYDROXYLASE NDUFAF5, MITOCHONDRIAL"/>
    <property type="match status" value="1"/>
</dbReference>
<evidence type="ECO:0000256" key="6">
    <source>
        <dbReference type="ARBA" id="ARBA00022691"/>
    </source>
</evidence>
<dbReference type="Proteomes" id="UP000653056">
    <property type="component" value="Unassembled WGS sequence"/>
</dbReference>
<dbReference type="CDD" id="cd02440">
    <property type="entry name" value="AdoMet_MTases"/>
    <property type="match status" value="1"/>
</dbReference>